<comment type="subcellular location">
    <subcellularLocation>
        <location evidence="1">Cell membrane</location>
        <topology evidence="1">Single-pass type I membrane protein</topology>
    </subcellularLocation>
</comment>
<sequence>MSRIYILKVPRVNLLWIVEFLAHCGQSLSLTSNQNETPHPHPSSKGSTELDWSPPPMIQVGCFEIERQALMRIKAAFTDPDGKLSLWTGQDCCSSWPGVACSNITGHVERLDLSRGHFTGGLSSSLTDLKYLTYLDLSYIDFQNKTIPEFIGLMERLTYLDMSCSLFGGVIPRQLGNLRNLVELRLDYLSCMFPAYDILELSWVSSLSSLERLEIAGVNLSLASQQWLQSVNMLPNLKSLVITSCELAYLPQTLPFVNLTSLTDLDLSYNKFNSLVPRWLSNASSLVHITIDESGLIGRIPGLAFENMCNLQAIWFKGNLLDGGLAELIDTLADCSNSSMQLLGLSDNELRDYLPDSVGRLRNLNFLRVSSNSLFGSIPTSIGNLTKLQDLRICDNQWQGVMRDAHLSNLVNLYHLCIGSSNNSLVLDFSADWCPPFNLGFLIISDSQIGASFPAWIESQTNLGSLTLSKTAISGVLPDWIWKLHLHYLDLSKNKLHGNLSEMLLTKGFWGRLDLGNNLFEGTLSRLRLSNFLELSLKNNRLSGAMPSDMFDQKSYVLSLDLSGNMLSGNIPTKWDAMKTLMYVDFSSNNLSGEVPDTLCVLPSLVWLKLSNNSLFGEPCNSVTAFEKLKSIDLGENNFSGNIPKWRGYSLEEIRLHGNFFKGSLPEELCSLPNLHVLDIARNKLSGQIPPCFGKMTGFSKPRKPLLSNFYTEHVLNIPNHIDMELSVKGSDLTFDANLPILNLIDLSGNELSGHIPEHITNLSYLNCLNLSGNKIDGHIPDNIGLLLHLESLDLSNNALDGHIPASLASITFLSKLNLSHNNLSGQIPSQNQFQTFDDPSIYEGNPSLCGQPLPNMCNPHKPDKDNSDDSGVSEKMTRDVSEKMMLWASIVLGFIFGFWVVCGTLAVKKSWRDAYFRFLGI</sequence>
<dbReference type="Gramene" id="Kaladp0042s0211.1.v1.1">
    <property type="protein sequence ID" value="Kaladp0042s0211.1.v1.1"/>
    <property type="gene ID" value="Kaladp0042s0211.v1.1"/>
</dbReference>
<evidence type="ECO:0000256" key="1">
    <source>
        <dbReference type="ARBA" id="ARBA00004251"/>
    </source>
</evidence>
<evidence type="ECO:0000256" key="13">
    <source>
        <dbReference type="SAM" id="SignalP"/>
    </source>
</evidence>
<evidence type="ECO:0000256" key="6">
    <source>
        <dbReference type="ARBA" id="ARBA00022729"/>
    </source>
</evidence>
<dbReference type="AlphaFoldDB" id="A0A7N0TRN5"/>
<feature type="domain" description="Disease resistance R13L4/SHOC-2-like LRR" evidence="15">
    <location>
        <begin position="339"/>
        <end position="494"/>
    </location>
</feature>
<name>A0A7N0TRN5_KALFE</name>
<evidence type="ECO:0008006" key="18">
    <source>
        <dbReference type="Google" id="ProtNLM"/>
    </source>
</evidence>
<keyword evidence="3" id="KW-1003">Cell membrane</keyword>
<evidence type="ECO:0000313" key="17">
    <source>
        <dbReference type="Proteomes" id="UP000594263"/>
    </source>
</evidence>
<keyword evidence="7" id="KW-0677">Repeat</keyword>
<feature type="domain" description="Leucine-rich repeat-containing N-terminal plant-type" evidence="14">
    <location>
        <begin position="66"/>
        <end position="102"/>
    </location>
</feature>
<dbReference type="SUPFAM" id="SSF52058">
    <property type="entry name" value="L domain-like"/>
    <property type="match status" value="2"/>
</dbReference>
<evidence type="ECO:0000256" key="4">
    <source>
        <dbReference type="ARBA" id="ARBA00022614"/>
    </source>
</evidence>
<dbReference type="EnsemblPlants" id="Kaladp0042s0211.1.v1.1">
    <property type="protein sequence ID" value="Kaladp0042s0211.1.v1.1"/>
    <property type="gene ID" value="Kaladp0042s0211.v1.1"/>
</dbReference>
<keyword evidence="6 13" id="KW-0732">Signal</keyword>
<keyword evidence="4" id="KW-0433">Leucine-rich repeat</keyword>
<dbReference type="OMA" id="WNGVISE"/>
<evidence type="ECO:0000256" key="2">
    <source>
        <dbReference type="ARBA" id="ARBA00009592"/>
    </source>
</evidence>
<feature type="region of interest" description="Disordered" evidence="11">
    <location>
        <begin position="32"/>
        <end position="53"/>
    </location>
</feature>
<evidence type="ECO:0000256" key="9">
    <source>
        <dbReference type="ARBA" id="ARBA00023136"/>
    </source>
</evidence>
<dbReference type="Pfam" id="PF13855">
    <property type="entry name" value="LRR_8"/>
    <property type="match status" value="1"/>
</dbReference>
<dbReference type="PRINTS" id="PR00019">
    <property type="entry name" value="LEURICHRPT"/>
</dbReference>
<dbReference type="InterPro" id="IPR013210">
    <property type="entry name" value="LRR_N_plant-typ"/>
</dbReference>
<dbReference type="SMART" id="SM00369">
    <property type="entry name" value="LRR_TYP"/>
    <property type="match status" value="8"/>
</dbReference>
<dbReference type="InterPro" id="IPR032675">
    <property type="entry name" value="LRR_dom_sf"/>
</dbReference>
<dbReference type="Pfam" id="PF08263">
    <property type="entry name" value="LRRNT_2"/>
    <property type="match status" value="1"/>
</dbReference>
<keyword evidence="5 12" id="KW-0812">Transmembrane</keyword>
<evidence type="ECO:0000256" key="12">
    <source>
        <dbReference type="SAM" id="Phobius"/>
    </source>
</evidence>
<evidence type="ECO:0000256" key="10">
    <source>
        <dbReference type="ARBA" id="ARBA00023180"/>
    </source>
</evidence>
<dbReference type="Pfam" id="PF00560">
    <property type="entry name" value="LRR_1"/>
    <property type="match status" value="7"/>
</dbReference>
<evidence type="ECO:0000259" key="15">
    <source>
        <dbReference type="Pfam" id="PF23598"/>
    </source>
</evidence>
<keyword evidence="17" id="KW-1185">Reference proteome</keyword>
<feature type="transmembrane region" description="Helical" evidence="12">
    <location>
        <begin position="885"/>
        <end position="908"/>
    </location>
</feature>
<dbReference type="InterPro" id="IPR055414">
    <property type="entry name" value="LRR_R13L4/SHOC2-like"/>
</dbReference>
<dbReference type="FunFam" id="3.80.10.10:FF:000095">
    <property type="entry name" value="LRR receptor-like serine/threonine-protein kinase GSO1"/>
    <property type="match status" value="1"/>
</dbReference>
<dbReference type="SUPFAM" id="SSF52047">
    <property type="entry name" value="RNI-like"/>
    <property type="match status" value="1"/>
</dbReference>
<feature type="region of interest" description="Disordered" evidence="11">
    <location>
        <begin position="854"/>
        <end position="876"/>
    </location>
</feature>
<dbReference type="Gene3D" id="3.80.10.10">
    <property type="entry name" value="Ribonuclease Inhibitor"/>
    <property type="match status" value="6"/>
</dbReference>
<keyword evidence="10" id="KW-0325">Glycoprotein</keyword>
<comment type="similarity">
    <text evidence="2">Belongs to the RLP family.</text>
</comment>
<evidence type="ECO:0000256" key="5">
    <source>
        <dbReference type="ARBA" id="ARBA00022692"/>
    </source>
</evidence>
<dbReference type="FunFam" id="3.80.10.10:FF:000213">
    <property type="entry name" value="Tyrosine-sulfated glycopeptide receptor 1"/>
    <property type="match status" value="1"/>
</dbReference>
<evidence type="ECO:0000313" key="16">
    <source>
        <dbReference type="EnsemblPlants" id="Kaladp0042s0211.1.v1.1"/>
    </source>
</evidence>
<accession>A0A7N0TRN5</accession>
<dbReference type="Proteomes" id="UP000594263">
    <property type="component" value="Unplaced"/>
</dbReference>
<feature type="chain" id="PRO_5029728856" description="Leucine-rich repeat-containing N-terminal plant-type domain-containing protein" evidence="13">
    <location>
        <begin position="30"/>
        <end position="922"/>
    </location>
</feature>
<keyword evidence="8 12" id="KW-1133">Transmembrane helix</keyword>
<dbReference type="InterPro" id="IPR001611">
    <property type="entry name" value="Leu-rich_rpt"/>
</dbReference>
<dbReference type="InterPro" id="IPR046956">
    <property type="entry name" value="RLP23-like"/>
</dbReference>
<feature type="signal peptide" evidence="13">
    <location>
        <begin position="1"/>
        <end position="29"/>
    </location>
</feature>
<evidence type="ECO:0000256" key="3">
    <source>
        <dbReference type="ARBA" id="ARBA00022475"/>
    </source>
</evidence>
<evidence type="ECO:0000259" key="14">
    <source>
        <dbReference type="Pfam" id="PF08263"/>
    </source>
</evidence>
<organism evidence="16 17">
    <name type="scientific">Kalanchoe fedtschenkoi</name>
    <name type="common">Lavender scallops</name>
    <name type="synonym">South American air plant</name>
    <dbReference type="NCBI Taxonomy" id="63787"/>
    <lineage>
        <taxon>Eukaryota</taxon>
        <taxon>Viridiplantae</taxon>
        <taxon>Streptophyta</taxon>
        <taxon>Embryophyta</taxon>
        <taxon>Tracheophyta</taxon>
        <taxon>Spermatophyta</taxon>
        <taxon>Magnoliopsida</taxon>
        <taxon>eudicotyledons</taxon>
        <taxon>Gunneridae</taxon>
        <taxon>Pentapetalae</taxon>
        <taxon>Saxifragales</taxon>
        <taxon>Crassulaceae</taxon>
        <taxon>Kalanchoe</taxon>
    </lineage>
</organism>
<dbReference type="Pfam" id="PF23598">
    <property type="entry name" value="LRR_14"/>
    <property type="match status" value="1"/>
</dbReference>
<dbReference type="InterPro" id="IPR003591">
    <property type="entry name" value="Leu-rich_rpt_typical-subtyp"/>
</dbReference>
<evidence type="ECO:0000256" key="8">
    <source>
        <dbReference type="ARBA" id="ARBA00022989"/>
    </source>
</evidence>
<dbReference type="PANTHER" id="PTHR48063">
    <property type="entry name" value="LRR RECEPTOR-LIKE KINASE"/>
    <property type="match status" value="1"/>
</dbReference>
<keyword evidence="9 12" id="KW-0472">Membrane</keyword>
<dbReference type="GO" id="GO:0005886">
    <property type="term" value="C:plasma membrane"/>
    <property type="evidence" value="ECO:0007669"/>
    <property type="project" value="UniProtKB-SubCell"/>
</dbReference>
<protein>
    <recommendedName>
        <fullName evidence="18">Leucine-rich repeat-containing N-terminal plant-type domain-containing protein</fullName>
    </recommendedName>
</protein>
<reference evidence="16" key="1">
    <citation type="submission" date="2021-01" db="UniProtKB">
        <authorList>
            <consortium name="EnsemblPlants"/>
        </authorList>
    </citation>
    <scope>IDENTIFICATION</scope>
</reference>
<evidence type="ECO:0000256" key="11">
    <source>
        <dbReference type="SAM" id="MobiDB-lite"/>
    </source>
</evidence>
<dbReference type="PANTHER" id="PTHR48063:SF29">
    <property type="entry name" value="LRR RECEPTOR-LIKE KINASE FAMILY PROTEIN"/>
    <property type="match status" value="1"/>
</dbReference>
<proteinExistence type="inferred from homology"/>
<evidence type="ECO:0000256" key="7">
    <source>
        <dbReference type="ARBA" id="ARBA00022737"/>
    </source>
</evidence>